<feature type="transmembrane region" description="Helical" evidence="1">
    <location>
        <begin position="38"/>
        <end position="58"/>
    </location>
</feature>
<feature type="transmembrane region" description="Helical" evidence="1">
    <location>
        <begin position="12"/>
        <end position="32"/>
    </location>
</feature>
<protein>
    <submittedName>
        <fullName evidence="3">Tripartite tricarboxylate transporter TctB family protein</fullName>
    </submittedName>
</protein>
<evidence type="ECO:0000256" key="1">
    <source>
        <dbReference type="SAM" id="Phobius"/>
    </source>
</evidence>
<proteinExistence type="predicted"/>
<reference evidence="3 4" key="1">
    <citation type="journal article" date="2017" name="Nat. Commun.">
        <title>In situ click chemistry generation of cyclooxygenase-2 inhibitors.</title>
        <authorList>
            <person name="Bhardwaj A."/>
            <person name="Kaur J."/>
            <person name="Wuest M."/>
            <person name="Wuest F."/>
        </authorList>
    </citation>
    <scope>NUCLEOTIDE SEQUENCE [LARGE SCALE GENOMIC DNA]</scope>
    <source>
        <strain evidence="3">S2_012_000_R3_94</strain>
    </source>
</reference>
<organism evidence="3 4">
    <name type="scientific">Paracoccus denitrificans</name>
    <dbReference type="NCBI Taxonomy" id="266"/>
    <lineage>
        <taxon>Bacteria</taxon>
        <taxon>Pseudomonadati</taxon>
        <taxon>Pseudomonadota</taxon>
        <taxon>Alphaproteobacteria</taxon>
        <taxon>Rhodobacterales</taxon>
        <taxon>Paracoccaceae</taxon>
        <taxon>Paracoccus</taxon>
    </lineage>
</organism>
<evidence type="ECO:0000313" key="4">
    <source>
        <dbReference type="Proteomes" id="UP000315344"/>
    </source>
</evidence>
<dbReference type="Pfam" id="PF07331">
    <property type="entry name" value="TctB"/>
    <property type="match status" value="1"/>
</dbReference>
<keyword evidence="1" id="KW-1133">Transmembrane helix</keyword>
<feature type="transmembrane region" description="Helical" evidence="1">
    <location>
        <begin position="79"/>
        <end position="101"/>
    </location>
</feature>
<evidence type="ECO:0000313" key="3">
    <source>
        <dbReference type="EMBL" id="TKW64946.1"/>
    </source>
</evidence>
<accession>A0A533HZM5</accession>
<keyword evidence="1" id="KW-0812">Transmembrane</keyword>
<feature type="domain" description="DUF1468" evidence="2">
    <location>
        <begin position="18"/>
        <end position="146"/>
    </location>
</feature>
<gene>
    <name evidence="3" type="ORF">DI616_17085</name>
</gene>
<sequence length="153" mass="16582">MSTRDRSRLLRPETLTAIGIFVVAAAFVLPTFDLPAMAALLPAAMLISLMILAVFLLVKDQRRAAAHEPAAPMTKSPRRVALAFGLVVLYALSVDFIGFYISTAISVPLIAYLFGFRNPAGLAIATVIVLLAIYLIFTLAMSQEFPAGRLWTN</sequence>
<feature type="transmembrane region" description="Helical" evidence="1">
    <location>
        <begin position="121"/>
        <end position="141"/>
    </location>
</feature>
<dbReference type="EMBL" id="VAFL01000018">
    <property type="protein sequence ID" value="TKW64946.1"/>
    <property type="molecule type" value="Genomic_DNA"/>
</dbReference>
<keyword evidence="1" id="KW-0472">Membrane</keyword>
<evidence type="ECO:0000259" key="2">
    <source>
        <dbReference type="Pfam" id="PF07331"/>
    </source>
</evidence>
<comment type="caution">
    <text evidence="3">The sequence shown here is derived from an EMBL/GenBank/DDBJ whole genome shotgun (WGS) entry which is preliminary data.</text>
</comment>
<dbReference type="InterPro" id="IPR009936">
    <property type="entry name" value="DUF1468"/>
</dbReference>
<dbReference type="Proteomes" id="UP000315344">
    <property type="component" value="Unassembled WGS sequence"/>
</dbReference>
<name>A0A533HZM5_PARDE</name>
<dbReference type="AlphaFoldDB" id="A0A533HZM5"/>